<accession>A0A015MJ80</accession>
<dbReference type="EMBL" id="JEMT01018175">
    <property type="protein sequence ID" value="EXX66918.1"/>
    <property type="molecule type" value="Genomic_DNA"/>
</dbReference>
<proteinExistence type="predicted"/>
<organism evidence="1 2">
    <name type="scientific">Rhizophagus irregularis (strain DAOM 197198w)</name>
    <name type="common">Glomus intraradices</name>
    <dbReference type="NCBI Taxonomy" id="1432141"/>
    <lineage>
        <taxon>Eukaryota</taxon>
        <taxon>Fungi</taxon>
        <taxon>Fungi incertae sedis</taxon>
        <taxon>Mucoromycota</taxon>
        <taxon>Glomeromycotina</taxon>
        <taxon>Glomeromycetes</taxon>
        <taxon>Glomerales</taxon>
        <taxon>Glomeraceae</taxon>
        <taxon>Rhizophagus</taxon>
    </lineage>
</organism>
<sequence length="214" mass="24833">MYTFVNFFSQSFYQSNQINPIPTPLSSPTTSFTLHECTVCKALYRSKSGLTRHKTIVQKYNTRHEGLYTLPLEAINEFKAQLVHVIQGKLKDHFSKSGRQTISLPCLKSLFFGVFEGYIHYYNYRTGSYKCFFQGPDMYTQQTFVVLFDAQAEADANQESLSDQHGNRVLKNRLKRFNLPKLTVEWKYKKSKEDAKNNRTSAGYINLKFCAQQI</sequence>
<dbReference type="OrthoDB" id="2427837at2759"/>
<evidence type="ECO:0000313" key="2">
    <source>
        <dbReference type="Proteomes" id="UP000022910"/>
    </source>
</evidence>
<keyword evidence="2" id="KW-1185">Reference proteome</keyword>
<comment type="caution">
    <text evidence="1">The sequence shown here is derived from an EMBL/GenBank/DDBJ whole genome shotgun (WGS) entry which is preliminary data.</text>
</comment>
<name>A0A015MJ80_RHIIW</name>
<gene>
    <name evidence="1" type="ORF">RirG_119180</name>
</gene>
<dbReference type="HOGENOM" id="CLU_113832_1_0_1"/>
<reference evidence="1 2" key="1">
    <citation type="submission" date="2014-02" db="EMBL/GenBank/DDBJ databases">
        <title>Single nucleus genome sequencing reveals high similarity among nuclei of an endomycorrhizal fungus.</title>
        <authorList>
            <person name="Lin K."/>
            <person name="Geurts R."/>
            <person name="Zhang Z."/>
            <person name="Limpens E."/>
            <person name="Saunders D.G."/>
            <person name="Mu D."/>
            <person name="Pang E."/>
            <person name="Cao H."/>
            <person name="Cha H."/>
            <person name="Lin T."/>
            <person name="Zhou Q."/>
            <person name="Shang Y."/>
            <person name="Li Y."/>
            <person name="Ivanov S."/>
            <person name="Sharma T."/>
            <person name="Velzen R.V."/>
            <person name="Ruijter N.D."/>
            <person name="Aanen D.K."/>
            <person name="Win J."/>
            <person name="Kamoun S."/>
            <person name="Bisseling T."/>
            <person name="Huang S."/>
        </authorList>
    </citation>
    <scope>NUCLEOTIDE SEQUENCE [LARGE SCALE GENOMIC DNA]</scope>
    <source>
        <strain evidence="2">DAOM197198w</strain>
    </source>
</reference>
<protein>
    <recommendedName>
        <fullName evidence="3">C2H2-type domain-containing protein</fullName>
    </recommendedName>
</protein>
<dbReference type="AlphaFoldDB" id="A0A015MJ80"/>
<evidence type="ECO:0000313" key="1">
    <source>
        <dbReference type="EMBL" id="EXX66918.1"/>
    </source>
</evidence>
<evidence type="ECO:0008006" key="3">
    <source>
        <dbReference type="Google" id="ProtNLM"/>
    </source>
</evidence>
<dbReference type="Proteomes" id="UP000022910">
    <property type="component" value="Unassembled WGS sequence"/>
</dbReference>